<dbReference type="OrthoDB" id="3821358at2"/>
<organism evidence="2 3">
    <name type="scientific">Actinopolyspora xinjiangensis</name>
    <dbReference type="NCBI Taxonomy" id="405564"/>
    <lineage>
        <taxon>Bacteria</taxon>
        <taxon>Bacillati</taxon>
        <taxon>Actinomycetota</taxon>
        <taxon>Actinomycetes</taxon>
        <taxon>Actinopolysporales</taxon>
        <taxon>Actinopolysporaceae</taxon>
        <taxon>Actinopolyspora</taxon>
    </lineage>
</organism>
<sequence>MTECTITGRDELRRLFTRFRDSAFRLEVHRHYQGSDGAEPLHRFLTGQPPDDTWIHPWLETVRSRTEHGARFQRVRVLAEPMTSYQLYARALALRCNIPAGEDIRTLSESRAGELELPGHDFWMFDARWVTTMHFDESGNFTGAEFITASDTVSQYREWARIAWQHSTSYETSPMGT</sequence>
<dbReference type="RefSeq" id="WP_092603463.1">
    <property type="nucleotide sequence ID" value="NZ_FNJR01000011.1"/>
</dbReference>
<evidence type="ECO:0000259" key="1">
    <source>
        <dbReference type="Pfam" id="PF21806"/>
    </source>
</evidence>
<dbReference type="Proteomes" id="UP000199497">
    <property type="component" value="Unassembled WGS sequence"/>
</dbReference>
<reference evidence="3" key="1">
    <citation type="submission" date="2016-10" db="EMBL/GenBank/DDBJ databases">
        <authorList>
            <person name="Varghese N."/>
            <person name="Submissions S."/>
        </authorList>
    </citation>
    <scope>NUCLEOTIDE SEQUENCE [LARGE SCALE GENOMIC DNA]</scope>
    <source>
        <strain evidence="3">DSM 46732</strain>
    </source>
</reference>
<dbReference type="Pfam" id="PF21806">
    <property type="entry name" value="DUF6879"/>
    <property type="match status" value="1"/>
</dbReference>
<evidence type="ECO:0000313" key="2">
    <source>
        <dbReference type="EMBL" id="SDP87339.1"/>
    </source>
</evidence>
<dbReference type="InterPro" id="IPR049244">
    <property type="entry name" value="DUF6879"/>
</dbReference>
<dbReference type="AlphaFoldDB" id="A0A1H0W9A6"/>
<evidence type="ECO:0000313" key="3">
    <source>
        <dbReference type="Proteomes" id="UP000199497"/>
    </source>
</evidence>
<feature type="domain" description="DUF6879" evidence="1">
    <location>
        <begin position="10"/>
        <end position="171"/>
    </location>
</feature>
<accession>A0A1H0W9A6</accession>
<dbReference type="EMBL" id="FNJR01000011">
    <property type="protein sequence ID" value="SDP87339.1"/>
    <property type="molecule type" value="Genomic_DNA"/>
</dbReference>
<gene>
    <name evidence="2" type="ORF">SAMN04487905_11190</name>
</gene>
<keyword evidence="3" id="KW-1185">Reference proteome</keyword>
<protein>
    <recommendedName>
        <fullName evidence="1">DUF6879 domain-containing protein</fullName>
    </recommendedName>
</protein>
<dbReference type="STRING" id="405564.SAMN04487905_11190"/>
<name>A0A1H0W9A6_9ACTN</name>
<proteinExistence type="predicted"/>